<accession>A0A8X6NMV4</accession>
<proteinExistence type="predicted"/>
<evidence type="ECO:0000313" key="1">
    <source>
        <dbReference type="EMBL" id="GFT21519.1"/>
    </source>
</evidence>
<sequence>MGKKGKKVCAEREGGKNRRIFGLQRNSTNSNAWFVRNYWKWRAGQTVLTTLVVIWAVKSSSRVCYFHGSPLHLSAVDKRNFVFRILESFYCCCRK</sequence>
<keyword evidence="2" id="KW-1185">Reference proteome</keyword>
<dbReference type="EMBL" id="BMAW01011003">
    <property type="protein sequence ID" value="GFT21519.1"/>
    <property type="molecule type" value="Genomic_DNA"/>
</dbReference>
<gene>
    <name evidence="1" type="ORF">NPIL_679321</name>
</gene>
<comment type="caution">
    <text evidence="1">The sequence shown here is derived from an EMBL/GenBank/DDBJ whole genome shotgun (WGS) entry which is preliminary data.</text>
</comment>
<protein>
    <submittedName>
        <fullName evidence="1">Uncharacterized protein</fullName>
    </submittedName>
</protein>
<name>A0A8X6NMV4_NEPPI</name>
<dbReference type="AlphaFoldDB" id="A0A8X6NMV4"/>
<reference evidence="1" key="1">
    <citation type="submission" date="2020-08" db="EMBL/GenBank/DDBJ databases">
        <title>Multicomponent nature underlies the extraordinary mechanical properties of spider dragline silk.</title>
        <authorList>
            <person name="Kono N."/>
            <person name="Nakamura H."/>
            <person name="Mori M."/>
            <person name="Yoshida Y."/>
            <person name="Ohtoshi R."/>
            <person name="Malay A.D."/>
            <person name="Moran D.A.P."/>
            <person name="Tomita M."/>
            <person name="Numata K."/>
            <person name="Arakawa K."/>
        </authorList>
    </citation>
    <scope>NUCLEOTIDE SEQUENCE</scope>
</reference>
<dbReference type="Proteomes" id="UP000887013">
    <property type="component" value="Unassembled WGS sequence"/>
</dbReference>
<organism evidence="1 2">
    <name type="scientific">Nephila pilipes</name>
    <name type="common">Giant wood spider</name>
    <name type="synonym">Nephila maculata</name>
    <dbReference type="NCBI Taxonomy" id="299642"/>
    <lineage>
        <taxon>Eukaryota</taxon>
        <taxon>Metazoa</taxon>
        <taxon>Ecdysozoa</taxon>
        <taxon>Arthropoda</taxon>
        <taxon>Chelicerata</taxon>
        <taxon>Arachnida</taxon>
        <taxon>Araneae</taxon>
        <taxon>Araneomorphae</taxon>
        <taxon>Entelegynae</taxon>
        <taxon>Araneoidea</taxon>
        <taxon>Nephilidae</taxon>
        <taxon>Nephila</taxon>
    </lineage>
</organism>
<dbReference type="OrthoDB" id="10577091at2759"/>
<evidence type="ECO:0000313" key="2">
    <source>
        <dbReference type="Proteomes" id="UP000887013"/>
    </source>
</evidence>